<proteinExistence type="predicted"/>
<protein>
    <submittedName>
        <fullName evidence="1">Uncharacterized protein</fullName>
    </submittedName>
</protein>
<sequence>MDQQTEQQKQQAQQGDVVEELSIFLNDFTDSDNDAAGLAWTSSLERHPERQGIYIAEPRHVNLGYYMTSADFGRCIGLVARLKPGLDEPPLTTVLAGRMTEEIIDSHRLVDRALNDEEKELLKRCIKPRNGSKEDALTHARLLALDYLSTLRTQCSRPFVTYVDGVAWDHLESPINLKTHYHEELVFRTAEELNSFRTITEKPVDTESQIEGRRNDLRKWYEKAIERKLKDFGSESPLKNLESYDVLFDEMDKYERIVFFGGCSLTILQHILEKRPELAHKIHYFQQGGTFKSELNILGNPLNFALNTKAAQFVFHENQIGKLANFTLIPTDTTKKLEFTTIGLKEWSPYIGLHTLCFYGRMDPLVLISDEEKQETSASTENLVAWRAEKVHNTDYADPNFKGYKAVMADLVAFLISFTDAFDDRKTPQGIVRKSNIGVKIALRKSSQGSDQMILEHDENSPIRALMLDISSGSSVALIEDTRSLIANARESG</sequence>
<dbReference type="InterPro" id="IPR036452">
    <property type="entry name" value="Ribo_hydro-like"/>
</dbReference>
<dbReference type="InParanoid" id="A0A2T3AJX4"/>
<accession>A0A2T3AJX4</accession>
<dbReference type="GO" id="GO:0016799">
    <property type="term" value="F:hydrolase activity, hydrolyzing N-glycosyl compounds"/>
    <property type="evidence" value="ECO:0007669"/>
    <property type="project" value="InterPro"/>
</dbReference>
<keyword evidence="2" id="KW-1185">Reference proteome</keyword>
<evidence type="ECO:0000313" key="1">
    <source>
        <dbReference type="EMBL" id="PSS00887.1"/>
    </source>
</evidence>
<reference evidence="1 2" key="1">
    <citation type="journal article" date="2018" name="Mycol. Prog.">
        <title>Coniella lustricola, a new species from submerged detritus.</title>
        <authorList>
            <person name="Raudabaugh D.B."/>
            <person name="Iturriaga T."/>
            <person name="Carver A."/>
            <person name="Mondo S."/>
            <person name="Pangilinan J."/>
            <person name="Lipzen A."/>
            <person name="He G."/>
            <person name="Amirebrahimi M."/>
            <person name="Grigoriev I.V."/>
            <person name="Miller A.N."/>
        </authorList>
    </citation>
    <scope>NUCLEOTIDE SEQUENCE [LARGE SCALE GENOMIC DNA]</scope>
    <source>
        <strain evidence="1 2">B22-T-1</strain>
    </source>
</reference>
<dbReference type="STRING" id="2025994.A0A2T3AJX4"/>
<dbReference type="Proteomes" id="UP000241462">
    <property type="component" value="Unassembled WGS sequence"/>
</dbReference>
<gene>
    <name evidence="1" type="ORF">BD289DRAFT_501132</name>
</gene>
<dbReference type="Gene3D" id="3.90.245.10">
    <property type="entry name" value="Ribonucleoside hydrolase-like"/>
    <property type="match status" value="1"/>
</dbReference>
<dbReference type="OrthoDB" id="10266018at2759"/>
<name>A0A2T3AJX4_9PEZI</name>
<dbReference type="AlphaFoldDB" id="A0A2T3AJX4"/>
<evidence type="ECO:0000313" key="2">
    <source>
        <dbReference type="Proteomes" id="UP000241462"/>
    </source>
</evidence>
<organism evidence="1 2">
    <name type="scientific">Coniella lustricola</name>
    <dbReference type="NCBI Taxonomy" id="2025994"/>
    <lineage>
        <taxon>Eukaryota</taxon>
        <taxon>Fungi</taxon>
        <taxon>Dikarya</taxon>
        <taxon>Ascomycota</taxon>
        <taxon>Pezizomycotina</taxon>
        <taxon>Sordariomycetes</taxon>
        <taxon>Sordariomycetidae</taxon>
        <taxon>Diaporthales</taxon>
        <taxon>Schizoparmaceae</taxon>
        <taxon>Coniella</taxon>
    </lineage>
</organism>
<dbReference type="EMBL" id="KZ678380">
    <property type="protein sequence ID" value="PSS00887.1"/>
    <property type="molecule type" value="Genomic_DNA"/>
</dbReference>